<accession>A0A4P7Y0Z7</accession>
<dbReference type="EMBL" id="CP039559">
    <property type="protein sequence ID" value="QCF80139.1"/>
    <property type="molecule type" value="Genomic_DNA"/>
</dbReference>
<dbReference type="AlphaFoldDB" id="A0A4P7Y0Z7"/>
<evidence type="ECO:0000259" key="1">
    <source>
        <dbReference type="Pfam" id="PF12759"/>
    </source>
</evidence>
<proteinExistence type="predicted"/>
<reference evidence="2 3" key="1">
    <citation type="submission" date="2019-04" db="EMBL/GenBank/DDBJ databases">
        <title>Complete genome sequences of Canadian Typhimurium and I 1,4,[5],12:i:-.</title>
        <authorList>
            <person name="Schonfeld J."/>
            <person name="Clark C."/>
            <person name="Johnson R."/>
            <person name="Labbe G."/>
            <person name="Liu K."/>
            <person name="Robertson J."/>
            <person name="Nash J.H.E."/>
        </authorList>
    </citation>
    <scope>NUCLEOTIDE SEQUENCE [LARGE SCALE GENOMIC DNA]</scope>
    <source>
        <strain evidence="3">84833166</strain>
        <plasmid evidence="2 3">p08-4425.1</plasmid>
    </source>
</reference>
<keyword evidence="2" id="KW-0614">Plasmid</keyword>
<geneLocation type="plasmid" evidence="2 3">
    <name>p08-4425.1</name>
</geneLocation>
<protein>
    <recommendedName>
        <fullName evidence="1">Insertion element IS1 protein InsA helix-turn-helix domain-containing protein</fullName>
    </recommendedName>
</protein>
<dbReference type="InterPro" id="IPR024431">
    <property type="entry name" value="InsA_HTH_dom"/>
</dbReference>
<evidence type="ECO:0000313" key="2">
    <source>
        <dbReference type="EMBL" id="QCF80139.1"/>
    </source>
</evidence>
<gene>
    <name evidence="2" type="ORF">E5N87_23470</name>
</gene>
<dbReference type="Proteomes" id="UP000297386">
    <property type="component" value="Plasmid p08-4425.1"/>
</dbReference>
<dbReference type="Pfam" id="PF12759">
    <property type="entry name" value="HTH_Tnp_IS1"/>
    <property type="match status" value="1"/>
</dbReference>
<sequence>MHLNPITGYWALSVHENTHKPGVKEQITEMAFNGAGVRDTEGLCRANKVVPFKWKRL</sequence>
<organism evidence="2 3">
    <name type="scientific">Salmonella enterica subsp. enterica serovar 1,4,[5],12:i:-</name>
    <dbReference type="NCBI Taxonomy" id="2583588"/>
    <lineage>
        <taxon>Bacteria</taxon>
        <taxon>Pseudomonadati</taxon>
        <taxon>Pseudomonadota</taxon>
        <taxon>Gammaproteobacteria</taxon>
        <taxon>Enterobacterales</taxon>
        <taxon>Enterobacteriaceae</taxon>
        <taxon>Salmonella</taxon>
    </lineage>
</organism>
<feature type="domain" description="Insertion element IS1 protein InsA helix-turn-helix" evidence="1">
    <location>
        <begin position="19"/>
        <end position="40"/>
    </location>
</feature>
<name>A0A4P7Y0Z7_SALET</name>
<evidence type="ECO:0000313" key="3">
    <source>
        <dbReference type="Proteomes" id="UP000297386"/>
    </source>
</evidence>